<keyword evidence="9" id="KW-1185">Reference proteome</keyword>
<protein>
    <recommendedName>
        <fullName evidence="2">histidine kinase</fullName>
        <ecNumber evidence="2">2.7.13.3</ecNumber>
    </recommendedName>
</protein>
<feature type="domain" description="PAS" evidence="7">
    <location>
        <begin position="52"/>
        <end position="87"/>
    </location>
</feature>
<accession>A1AS82</accession>
<dbReference type="PROSITE" id="PS50109">
    <property type="entry name" value="HIS_KIN"/>
    <property type="match status" value="1"/>
</dbReference>
<keyword evidence="8" id="KW-0808">Transferase</keyword>
<dbReference type="InterPro" id="IPR005467">
    <property type="entry name" value="His_kinase_dom"/>
</dbReference>
<gene>
    <name evidence="8" type="ordered locus">Ppro_2598</name>
</gene>
<dbReference type="SMART" id="SM00388">
    <property type="entry name" value="HisKA"/>
    <property type="match status" value="1"/>
</dbReference>
<dbReference type="EMBL" id="CP000482">
    <property type="protein sequence ID" value="ABL00203.1"/>
    <property type="molecule type" value="Genomic_DNA"/>
</dbReference>
<dbReference type="SUPFAM" id="SSF55785">
    <property type="entry name" value="PYP-like sensor domain (PAS domain)"/>
    <property type="match status" value="2"/>
</dbReference>
<dbReference type="Pfam" id="PF13426">
    <property type="entry name" value="PAS_9"/>
    <property type="match status" value="2"/>
</dbReference>
<dbReference type="NCBIfam" id="TIGR00229">
    <property type="entry name" value="sensory_box"/>
    <property type="match status" value="2"/>
</dbReference>
<dbReference type="PANTHER" id="PTHR43065">
    <property type="entry name" value="SENSOR HISTIDINE KINASE"/>
    <property type="match status" value="1"/>
</dbReference>
<dbReference type="SMART" id="SM00448">
    <property type="entry name" value="REC"/>
    <property type="match status" value="1"/>
</dbReference>
<dbReference type="InterPro" id="IPR035965">
    <property type="entry name" value="PAS-like_dom_sf"/>
</dbReference>
<keyword evidence="8" id="KW-0418">Kinase</keyword>
<dbReference type="InterPro" id="IPR003661">
    <property type="entry name" value="HisK_dim/P_dom"/>
</dbReference>
<dbReference type="SMART" id="SM00387">
    <property type="entry name" value="HATPase_c"/>
    <property type="match status" value="1"/>
</dbReference>
<dbReference type="SUPFAM" id="SSF55874">
    <property type="entry name" value="ATPase domain of HSP90 chaperone/DNA topoisomerase II/histidine kinase"/>
    <property type="match status" value="1"/>
</dbReference>
<dbReference type="Pfam" id="PF00512">
    <property type="entry name" value="HisKA"/>
    <property type="match status" value="1"/>
</dbReference>
<feature type="domain" description="PAS" evidence="7">
    <location>
        <begin position="164"/>
        <end position="198"/>
    </location>
</feature>
<evidence type="ECO:0000256" key="1">
    <source>
        <dbReference type="ARBA" id="ARBA00000085"/>
    </source>
</evidence>
<proteinExistence type="predicted"/>
<sequence length="661" mass="74421">MISVFIVDDNGQGMEKARALLRDHGYSVCDSDPEADDAMRFQFAMDRACIQVFWLFENGRLVYVNEAACRSLGYGHEELAGMTVYDISPHCTVEEYAALWQQTRKQGVDRFEAVHQTRDGRTYPVEIQSNFVEFEGCEYCCCFVTDISERKRAEEKLLLHEFCIEKASIGIFLISMDGRIAMANECACRSLGYSSDELCAMTVIDIDPAITVEKIRAIVEQLETNGSVTHETVHRHRDGTTFPVEITTNNIEFHGATYSYSFAKDISGRKQAEEKRKLLETQLHQMQKLDAVGQLAGGIAHDFNNILTAIIGFAEVMDMRMEQGAPLRHHVRQILAAAERAADLTQGLLAFSRKQVLHVRCLDLREIIDGLKKMLCRLIPEDIDFRVKTAATEMTVMADRGQIEQVLMNLVTNARDAMPGGGVLTIKTGTGVIDEEFVRTNGFGVMGNYALISVTDNGCGMNAETREKVFEPFFTTKRRGKGTGLGLSIIYGIVKQHDGFITVDSSPGQGATFRVYLPLAGREKEETREHRQTPLPKRGNETVLLVEDDEVVRELNRAVLEYAGYTVIETIDGREALERFREQSHRMDILVSDIIMPNLDGKALYDEIMKIRPDMKVLFISGYAEDALDARGLFESEHNFMPKPVKPSELLKRVREILDHP</sequence>
<dbReference type="Pfam" id="PF02518">
    <property type="entry name" value="HATPase_c"/>
    <property type="match status" value="1"/>
</dbReference>
<dbReference type="Gene3D" id="3.40.50.2300">
    <property type="match status" value="1"/>
</dbReference>
<feature type="modified residue" description="4-aspartylphosphate" evidence="4">
    <location>
        <position position="593"/>
    </location>
</feature>
<name>A1AS82_PELPD</name>
<dbReference type="OrthoDB" id="5389345at2"/>
<comment type="catalytic activity">
    <reaction evidence="1">
        <text>ATP + protein L-histidine = ADP + protein N-phospho-L-histidine.</text>
        <dbReference type="EC" id="2.7.13.3"/>
    </reaction>
</comment>
<dbReference type="InterPro" id="IPR011006">
    <property type="entry name" value="CheY-like_superfamily"/>
</dbReference>
<organism evidence="8 9">
    <name type="scientific">Pelobacter propionicus (strain DSM 2379 / NBRC 103807 / OttBd1)</name>
    <dbReference type="NCBI Taxonomy" id="338966"/>
    <lineage>
        <taxon>Bacteria</taxon>
        <taxon>Pseudomonadati</taxon>
        <taxon>Thermodesulfobacteriota</taxon>
        <taxon>Desulfuromonadia</taxon>
        <taxon>Desulfuromonadales</taxon>
        <taxon>Desulfuromonadaceae</taxon>
        <taxon>Pelobacter</taxon>
    </lineage>
</organism>
<dbReference type="Gene3D" id="3.30.565.10">
    <property type="entry name" value="Histidine kinase-like ATPase, C-terminal domain"/>
    <property type="match status" value="1"/>
</dbReference>
<dbReference type="eggNOG" id="COG4191">
    <property type="taxonomic scope" value="Bacteria"/>
</dbReference>
<dbReference type="PROSITE" id="PS50110">
    <property type="entry name" value="RESPONSE_REGULATORY"/>
    <property type="match status" value="1"/>
</dbReference>
<dbReference type="eggNOG" id="COG0784">
    <property type="taxonomic scope" value="Bacteria"/>
</dbReference>
<dbReference type="EC" id="2.7.13.3" evidence="2"/>
<evidence type="ECO:0000256" key="2">
    <source>
        <dbReference type="ARBA" id="ARBA00012438"/>
    </source>
</evidence>
<dbReference type="InterPro" id="IPR004358">
    <property type="entry name" value="Sig_transdc_His_kin-like_C"/>
</dbReference>
<feature type="domain" description="Response regulatory" evidence="6">
    <location>
        <begin position="542"/>
        <end position="658"/>
    </location>
</feature>
<feature type="domain" description="Histidine kinase" evidence="5">
    <location>
        <begin position="298"/>
        <end position="521"/>
    </location>
</feature>
<dbReference type="Gene3D" id="1.10.287.130">
    <property type="match status" value="1"/>
</dbReference>
<dbReference type="STRING" id="338966.Ppro_2598"/>
<reference evidence="8 9" key="1">
    <citation type="submission" date="2006-10" db="EMBL/GenBank/DDBJ databases">
        <title>Complete sequence of chromosome of Pelobacter propionicus DSM 2379.</title>
        <authorList>
            <consortium name="US DOE Joint Genome Institute"/>
            <person name="Copeland A."/>
            <person name="Lucas S."/>
            <person name="Lapidus A."/>
            <person name="Barry K."/>
            <person name="Detter J.C."/>
            <person name="Glavina del Rio T."/>
            <person name="Hammon N."/>
            <person name="Israni S."/>
            <person name="Dalin E."/>
            <person name="Tice H."/>
            <person name="Pitluck S."/>
            <person name="Saunders E."/>
            <person name="Brettin T."/>
            <person name="Bruce D."/>
            <person name="Han C."/>
            <person name="Tapia R."/>
            <person name="Schmutz J."/>
            <person name="Larimer F."/>
            <person name="Land M."/>
            <person name="Hauser L."/>
            <person name="Kyrpides N."/>
            <person name="Kim E."/>
            <person name="Lovley D."/>
            <person name="Richardson P."/>
        </authorList>
    </citation>
    <scope>NUCLEOTIDE SEQUENCE [LARGE SCALE GENOMIC DNA]</scope>
    <source>
        <strain evidence="9">DSM 2379 / NBRC 103807 / OttBd1</strain>
    </source>
</reference>
<evidence type="ECO:0000259" key="7">
    <source>
        <dbReference type="PROSITE" id="PS50112"/>
    </source>
</evidence>
<dbReference type="PRINTS" id="PR00344">
    <property type="entry name" value="BCTRLSENSOR"/>
</dbReference>
<evidence type="ECO:0000313" key="9">
    <source>
        <dbReference type="Proteomes" id="UP000006732"/>
    </source>
</evidence>
<dbReference type="AlphaFoldDB" id="A1AS82"/>
<evidence type="ECO:0000256" key="4">
    <source>
        <dbReference type="PROSITE-ProRule" id="PRU00169"/>
    </source>
</evidence>
<evidence type="ECO:0000259" key="5">
    <source>
        <dbReference type="PROSITE" id="PS50109"/>
    </source>
</evidence>
<evidence type="ECO:0000256" key="3">
    <source>
        <dbReference type="ARBA" id="ARBA00022553"/>
    </source>
</evidence>
<evidence type="ECO:0000313" key="8">
    <source>
        <dbReference type="EMBL" id="ABL00203.1"/>
    </source>
</evidence>
<dbReference type="CDD" id="cd00082">
    <property type="entry name" value="HisKA"/>
    <property type="match status" value="1"/>
</dbReference>
<dbReference type="Gene3D" id="3.30.450.20">
    <property type="entry name" value="PAS domain"/>
    <property type="match status" value="2"/>
</dbReference>
<dbReference type="InterPro" id="IPR000014">
    <property type="entry name" value="PAS"/>
</dbReference>
<dbReference type="InterPro" id="IPR003594">
    <property type="entry name" value="HATPase_dom"/>
</dbReference>
<dbReference type="SMART" id="SM00091">
    <property type="entry name" value="PAS"/>
    <property type="match status" value="2"/>
</dbReference>
<dbReference type="InterPro" id="IPR001789">
    <property type="entry name" value="Sig_transdc_resp-reg_receiver"/>
</dbReference>
<dbReference type="Pfam" id="PF00072">
    <property type="entry name" value="Response_reg"/>
    <property type="match status" value="1"/>
</dbReference>
<evidence type="ECO:0000259" key="6">
    <source>
        <dbReference type="PROSITE" id="PS50110"/>
    </source>
</evidence>
<dbReference type="RefSeq" id="WP_011736456.1">
    <property type="nucleotide sequence ID" value="NC_008609.1"/>
</dbReference>
<dbReference type="HOGENOM" id="CLU_000445_114_51_7"/>
<dbReference type="SUPFAM" id="SSF52172">
    <property type="entry name" value="CheY-like"/>
    <property type="match status" value="1"/>
</dbReference>
<dbReference type="KEGG" id="ppd:Ppro_2598"/>
<dbReference type="PROSITE" id="PS50112">
    <property type="entry name" value="PAS"/>
    <property type="match status" value="2"/>
</dbReference>
<dbReference type="Proteomes" id="UP000006732">
    <property type="component" value="Chromosome"/>
</dbReference>
<dbReference type="GO" id="GO:0000155">
    <property type="term" value="F:phosphorelay sensor kinase activity"/>
    <property type="evidence" value="ECO:0007669"/>
    <property type="project" value="InterPro"/>
</dbReference>
<keyword evidence="3 4" id="KW-0597">Phosphoprotein</keyword>
<dbReference type="CDD" id="cd00130">
    <property type="entry name" value="PAS"/>
    <property type="match status" value="2"/>
</dbReference>
<dbReference type="SUPFAM" id="SSF47384">
    <property type="entry name" value="Homodimeric domain of signal transducing histidine kinase"/>
    <property type="match status" value="1"/>
</dbReference>
<dbReference type="PANTHER" id="PTHR43065:SF42">
    <property type="entry name" value="TWO-COMPONENT SENSOR PPRA"/>
    <property type="match status" value="1"/>
</dbReference>
<dbReference type="InterPro" id="IPR036890">
    <property type="entry name" value="HATPase_C_sf"/>
</dbReference>
<dbReference type="InterPro" id="IPR036097">
    <property type="entry name" value="HisK_dim/P_sf"/>
</dbReference>